<dbReference type="InterPro" id="IPR001828">
    <property type="entry name" value="ANF_lig-bd_rcpt"/>
</dbReference>
<feature type="region of interest" description="Disordered" evidence="9">
    <location>
        <begin position="1"/>
        <end position="43"/>
    </location>
</feature>
<dbReference type="PROSITE" id="PS50259">
    <property type="entry name" value="G_PROTEIN_RECEP_F3_4"/>
    <property type="match status" value="1"/>
</dbReference>
<keyword evidence="2 10" id="KW-0812">Transmembrane</keyword>
<keyword evidence="8" id="KW-0807">Transducer</keyword>
<evidence type="ECO:0000256" key="6">
    <source>
        <dbReference type="ARBA" id="ARBA00023170"/>
    </source>
</evidence>
<protein>
    <recommendedName>
        <fullName evidence="11">G-protein coupled receptors family 3 profile domain-containing protein</fullName>
    </recommendedName>
</protein>
<feature type="transmembrane region" description="Helical" evidence="10">
    <location>
        <begin position="638"/>
        <end position="660"/>
    </location>
</feature>
<feature type="compositionally biased region" description="Basic and acidic residues" evidence="9">
    <location>
        <begin position="793"/>
        <end position="806"/>
    </location>
</feature>
<name>A0A0L0SIN2_ALLM3</name>
<feature type="transmembrane region" description="Helical" evidence="10">
    <location>
        <begin position="564"/>
        <end position="586"/>
    </location>
</feature>
<dbReference type="Gene3D" id="3.40.50.2300">
    <property type="match status" value="2"/>
</dbReference>
<dbReference type="PANTHER" id="PTHR10519:SF20">
    <property type="entry name" value="G-PROTEIN COUPLED RECEPTOR 156-RELATED"/>
    <property type="match status" value="1"/>
</dbReference>
<feature type="domain" description="G-protein coupled receptors family 3 profile" evidence="11">
    <location>
        <begin position="528"/>
        <end position="781"/>
    </location>
</feature>
<dbReference type="GO" id="GO:0038039">
    <property type="term" value="C:G protein-coupled receptor heterodimeric complex"/>
    <property type="evidence" value="ECO:0007669"/>
    <property type="project" value="TreeGrafter"/>
</dbReference>
<evidence type="ECO:0000256" key="5">
    <source>
        <dbReference type="ARBA" id="ARBA00023136"/>
    </source>
</evidence>
<dbReference type="Proteomes" id="UP000054350">
    <property type="component" value="Unassembled WGS sequence"/>
</dbReference>
<evidence type="ECO:0000313" key="13">
    <source>
        <dbReference type="Proteomes" id="UP000054350"/>
    </source>
</evidence>
<feature type="transmembrane region" description="Helical" evidence="10">
    <location>
        <begin position="529"/>
        <end position="552"/>
    </location>
</feature>
<dbReference type="VEuPathDB" id="FungiDB:AMAG_18859"/>
<feature type="compositionally biased region" description="Low complexity" evidence="9">
    <location>
        <begin position="25"/>
        <end position="41"/>
    </location>
</feature>
<dbReference type="AlphaFoldDB" id="A0A0L0SIN2"/>
<evidence type="ECO:0000256" key="8">
    <source>
        <dbReference type="ARBA" id="ARBA00023224"/>
    </source>
</evidence>
<reference evidence="13" key="2">
    <citation type="submission" date="2009-11" db="EMBL/GenBank/DDBJ databases">
        <title>The Genome Sequence of Allomyces macrogynus strain ATCC 38327.</title>
        <authorList>
            <consortium name="The Broad Institute Genome Sequencing Platform"/>
            <person name="Russ C."/>
            <person name="Cuomo C."/>
            <person name="Shea T."/>
            <person name="Young S.K."/>
            <person name="Zeng Q."/>
            <person name="Koehrsen M."/>
            <person name="Haas B."/>
            <person name="Borodovsky M."/>
            <person name="Guigo R."/>
            <person name="Alvarado L."/>
            <person name="Berlin A."/>
            <person name="Borenstein D."/>
            <person name="Chen Z."/>
            <person name="Engels R."/>
            <person name="Freedman E."/>
            <person name="Gellesch M."/>
            <person name="Goldberg J."/>
            <person name="Griggs A."/>
            <person name="Gujja S."/>
            <person name="Heiman D."/>
            <person name="Hepburn T."/>
            <person name="Howarth C."/>
            <person name="Jen D."/>
            <person name="Larson L."/>
            <person name="Lewis B."/>
            <person name="Mehta T."/>
            <person name="Park D."/>
            <person name="Pearson M."/>
            <person name="Roberts A."/>
            <person name="Saif S."/>
            <person name="Shenoy N."/>
            <person name="Sisk P."/>
            <person name="Stolte C."/>
            <person name="Sykes S."/>
            <person name="Walk T."/>
            <person name="White J."/>
            <person name="Yandava C."/>
            <person name="Burger G."/>
            <person name="Gray M.W."/>
            <person name="Holland P.W.H."/>
            <person name="King N."/>
            <person name="Lang F.B.F."/>
            <person name="Roger A.J."/>
            <person name="Ruiz-Trillo I."/>
            <person name="Lander E."/>
            <person name="Nusbaum C."/>
        </authorList>
    </citation>
    <scope>NUCLEOTIDE SEQUENCE [LARGE SCALE GENOMIC DNA]</scope>
    <source>
        <strain evidence="13">ATCC 38327</strain>
    </source>
</reference>
<dbReference type="STRING" id="578462.A0A0L0SIN2"/>
<evidence type="ECO:0000256" key="10">
    <source>
        <dbReference type="SAM" id="Phobius"/>
    </source>
</evidence>
<evidence type="ECO:0000259" key="11">
    <source>
        <dbReference type="PROSITE" id="PS50259"/>
    </source>
</evidence>
<dbReference type="eggNOG" id="KOG1056">
    <property type="taxonomic scope" value="Eukaryota"/>
</dbReference>
<feature type="transmembrane region" description="Helical" evidence="10">
    <location>
        <begin position="82"/>
        <end position="100"/>
    </location>
</feature>
<keyword evidence="5 10" id="KW-0472">Membrane</keyword>
<evidence type="ECO:0000313" key="12">
    <source>
        <dbReference type="EMBL" id="KNE62371.1"/>
    </source>
</evidence>
<dbReference type="InterPro" id="IPR002455">
    <property type="entry name" value="GPCR3_GABA-B"/>
</dbReference>
<evidence type="ECO:0000256" key="4">
    <source>
        <dbReference type="ARBA" id="ARBA00023040"/>
    </source>
</evidence>
<reference evidence="12 13" key="1">
    <citation type="submission" date="2009-11" db="EMBL/GenBank/DDBJ databases">
        <title>Annotation of Allomyces macrogynus ATCC 38327.</title>
        <authorList>
            <consortium name="The Broad Institute Genome Sequencing Platform"/>
            <person name="Russ C."/>
            <person name="Cuomo C."/>
            <person name="Burger G."/>
            <person name="Gray M.W."/>
            <person name="Holland P.W.H."/>
            <person name="King N."/>
            <person name="Lang F.B.F."/>
            <person name="Roger A.J."/>
            <person name="Ruiz-Trillo I."/>
            <person name="Young S.K."/>
            <person name="Zeng Q."/>
            <person name="Gargeya S."/>
            <person name="Fitzgerald M."/>
            <person name="Haas B."/>
            <person name="Abouelleil A."/>
            <person name="Alvarado L."/>
            <person name="Arachchi H.M."/>
            <person name="Berlin A."/>
            <person name="Chapman S.B."/>
            <person name="Gearin G."/>
            <person name="Goldberg J."/>
            <person name="Griggs A."/>
            <person name="Gujja S."/>
            <person name="Hansen M."/>
            <person name="Heiman D."/>
            <person name="Howarth C."/>
            <person name="Larimer J."/>
            <person name="Lui A."/>
            <person name="MacDonald P.J.P."/>
            <person name="McCowen C."/>
            <person name="Montmayeur A."/>
            <person name="Murphy C."/>
            <person name="Neiman D."/>
            <person name="Pearson M."/>
            <person name="Priest M."/>
            <person name="Roberts A."/>
            <person name="Saif S."/>
            <person name="Shea T."/>
            <person name="Sisk P."/>
            <person name="Stolte C."/>
            <person name="Sykes S."/>
            <person name="Wortman J."/>
            <person name="Nusbaum C."/>
            <person name="Birren B."/>
        </authorList>
    </citation>
    <scope>NUCLEOTIDE SEQUENCE [LARGE SCALE GENOMIC DNA]</scope>
    <source>
        <strain evidence="12 13">ATCC 38327</strain>
    </source>
</reference>
<dbReference type="InterPro" id="IPR028082">
    <property type="entry name" value="Peripla_BP_I"/>
</dbReference>
<sequence length="1040" mass="112298">MLCCAGRPVMDHGDVSMTPNPPSRSPQRPSRVPRSQQASRPISSNYFDRNVDRHVGVFPHEAMRSRQPIVQRNFCPTSRQQHLVMLRVAVAILLLIGLMLDPRAQAANFKIALVLPDTAADPTRRAVVQFVHFLLNWTLPILNQRLAAPAGHTFTLDYHDSLLTTRDTVRESLIAAQSGAVAVIGEWFSSNTIPMSYAMSHYGIFVCSGSATSEDLSDKTLHPTLFRSITSDSYQGNVFTRALIHFGWQEFNLLADISVYGTSVVKVIQADILTRNITIAAQYMMAFADPAEVTATVADLAKSPSRVVIMAMQMEQAYAIMAEAYAQGFDSSWVWIASEPSSRIAAKLDEMTSPAAMPDRVYALALRKFFEGMIVVWPQELALGDVTFNDWVQLYRATVGDTKILDFRYHLFSQSCLEAHMRAILNLDQKYGTNAVLQRTTNATLEEYLVPFNSSTGPVVYTARGDRMGYFQILNMQDSKLVPAMAIDSQFRISPLPGVTLHFPGNTTTVPPWQPRFQLDAAGYDQPGVMVTLAVAGISILAALGAWVMLVVYRRSKRVRHLGLPYISALCVGLAVALTTPFLWAGEPTDVTCNASEWTLILGMSLALASLAIRSYRLYRVFDNRVLAKSQSLGSRSLFVRMITIPLIQVVLLSVAYAIAPLHAVADLVNSTKSVRCQATPATSSLNFILYCAAMALTILLFVGLAYLAIKTRGFHTTYSETRWLLYAINIIAITVTISMPLYALYANKPVEMFYIRSVGLTGCCLCVLCTLVLRHVVQIPYEETAAMHEAAMDHSMSDHQPHDDDGGYESHNSLSDGLESSAHVLAPAPPKIHVGTYDVRATTGLTAHWTPRTVTVRPTDGLVILSSAPPTALSPTGLALSTRALLIDPDPHVPDASWCIALSHAGTPSQYVRFTTESDRRAWVEVVSASGAVERGREWGSVTGPGNGRLAGTTATGGGGAGAVASDGDGSAPNTGVSVLGGAVGTALAVPGADAAGKQRGRRVRALSAAVRSWGAGATATSRSTAGDAGEEGAGSAIS</sequence>
<comment type="subcellular location">
    <subcellularLocation>
        <location evidence="1">Membrane</location>
        <topology evidence="1">Multi-pass membrane protein</topology>
    </subcellularLocation>
</comment>
<feature type="region of interest" description="Disordered" evidence="9">
    <location>
        <begin position="793"/>
        <end position="815"/>
    </location>
</feature>
<dbReference type="PANTHER" id="PTHR10519">
    <property type="entry name" value="GABA-B RECEPTOR"/>
    <property type="match status" value="1"/>
</dbReference>
<dbReference type="Pfam" id="PF00003">
    <property type="entry name" value="7tm_3"/>
    <property type="match status" value="1"/>
</dbReference>
<keyword evidence="6" id="KW-0675">Receptor</keyword>
<feature type="transmembrane region" description="Helical" evidence="10">
    <location>
        <begin position="688"/>
        <end position="710"/>
    </location>
</feature>
<keyword evidence="13" id="KW-1185">Reference proteome</keyword>
<feature type="transmembrane region" description="Helical" evidence="10">
    <location>
        <begin position="598"/>
        <end position="617"/>
    </location>
</feature>
<feature type="region of interest" description="Disordered" evidence="9">
    <location>
        <begin position="1015"/>
        <end position="1040"/>
    </location>
</feature>
<evidence type="ECO:0000256" key="2">
    <source>
        <dbReference type="ARBA" id="ARBA00022692"/>
    </source>
</evidence>
<feature type="transmembrane region" description="Helical" evidence="10">
    <location>
        <begin position="722"/>
        <end position="742"/>
    </location>
</feature>
<keyword evidence="7" id="KW-0325">Glycoprotein</keyword>
<gene>
    <name evidence="12" type="ORF">AMAG_18859</name>
</gene>
<dbReference type="GO" id="GO:0007214">
    <property type="term" value="P:gamma-aminobutyric acid signaling pathway"/>
    <property type="evidence" value="ECO:0007669"/>
    <property type="project" value="TreeGrafter"/>
</dbReference>
<keyword evidence="4" id="KW-0297">G-protein coupled receptor</keyword>
<proteinExistence type="predicted"/>
<dbReference type="EMBL" id="GG745340">
    <property type="protein sequence ID" value="KNE62371.1"/>
    <property type="molecule type" value="Genomic_DNA"/>
</dbReference>
<evidence type="ECO:0000256" key="1">
    <source>
        <dbReference type="ARBA" id="ARBA00004141"/>
    </source>
</evidence>
<dbReference type="OrthoDB" id="5597995at2759"/>
<feature type="transmembrane region" description="Helical" evidence="10">
    <location>
        <begin position="754"/>
        <end position="774"/>
    </location>
</feature>
<keyword evidence="3 10" id="KW-1133">Transmembrane helix</keyword>
<evidence type="ECO:0000256" key="3">
    <source>
        <dbReference type="ARBA" id="ARBA00022989"/>
    </source>
</evidence>
<dbReference type="SUPFAM" id="SSF53822">
    <property type="entry name" value="Periplasmic binding protein-like I"/>
    <property type="match status" value="1"/>
</dbReference>
<dbReference type="Pfam" id="PF01094">
    <property type="entry name" value="ANF_receptor"/>
    <property type="match status" value="1"/>
</dbReference>
<evidence type="ECO:0000256" key="7">
    <source>
        <dbReference type="ARBA" id="ARBA00023180"/>
    </source>
</evidence>
<evidence type="ECO:0000256" key="9">
    <source>
        <dbReference type="SAM" id="MobiDB-lite"/>
    </source>
</evidence>
<accession>A0A0L0SIN2</accession>
<organism evidence="12 13">
    <name type="scientific">Allomyces macrogynus (strain ATCC 38327)</name>
    <name type="common">Allomyces javanicus var. macrogynus</name>
    <dbReference type="NCBI Taxonomy" id="578462"/>
    <lineage>
        <taxon>Eukaryota</taxon>
        <taxon>Fungi</taxon>
        <taxon>Fungi incertae sedis</taxon>
        <taxon>Blastocladiomycota</taxon>
        <taxon>Blastocladiomycetes</taxon>
        <taxon>Blastocladiales</taxon>
        <taxon>Blastocladiaceae</taxon>
        <taxon>Allomyces</taxon>
    </lineage>
</organism>
<dbReference type="GO" id="GO:0004965">
    <property type="term" value="F:G protein-coupled GABA receptor activity"/>
    <property type="evidence" value="ECO:0007669"/>
    <property type="project" value="InterPro"/>
</dbReference>
<dbReference type="InterPro" id="IPR017978">
    <property type="entry name" value="GPCR_3_C"/>
</dbReference>